<proteinExistence type="predicted"/>
<keyword evidence="1" id="KW-1133">Transmembrane helix</keyword>
<name>A0A9D7E228_9PROT</name>
<evidence type="ECO:0000256" key="1">
    <source>
        <dbReference type="SAM" id="Phobius"/>
    </source>
</evidence>
<keyword evidence="1" id="KW-0472">Membrane</keyword>
<dbReference type="EMBL" id="JADJEV010000002">
    <property type="protein sequence ID" value="MBK6972288.1"/>
    <property type="molecule type" value="Genomic_DNA"/>
</dbReference>
<evidence type="ECO:0000313" key="2">
    <source>
        <dbReference type="EMBL" id="MBK6972288.1"/>
    </source>
</evidence>
<comment type="caution">
    <text evidence="2">The sequence shown here is derived from an EMBL/GenBank/DDBJ whole genome shotgun (WGS) entry which is preliminary data.</text>
</comment>
<protein>
    <submittedName>
        <fullName evidence="2">Uncharacterized protein</fullName>
    </submittedName>
</protein>
<evidence type="ECO:0000313" key="3">
    <source>
        <dbReference type="Proteomes" id="UP000807785"/>
    </source>
</evidence>
<keyword evidence="1" id="KW-0812">Transmembrane</keyword>
<organism evidence="2 3">
    <name type="scientific">Candidatus Methylophosphatis roskildensis</name>
    <dbReference type="NCBI Taxonomy" id="2899263"/>
    <lineage>
        <taxon>Bacteria</taxon>
        <taxon>Pseudomonadati</taxon>
        <taxon>Pseudomonadota</taxon>
        <taxon>Betaproteobacteria</taxon>
        <taxon>Nitrosomonadales</taxon>
        <taxon>Sterolibacteriaceae</taxon>
        <taxon>Candidatus Methylophosphatis</taxon>
    </lineage>
</organism>
<dbReference type="Proteomes" id="UP000807785">
    <property type="component" value="Unassembled WGS sequence"/>
</dbReference>
<reference evidence="2" key="1">
    <citation type="submission" date="2020-10" db="EMBL/GenBank/DDBJ databases">
        <title>Connecting structure to function with the recovery of over 1000 high-quality activated sludge metagenome-assembled genomes encoding full-length rRNA genes using long-read sequencing.</title>
        <authorList>
            <person name="Singleton C.M."/>
            <person name="Petriglieri F."/>
            <person name="Kristensen J.M."/>
            <person name="Kirkegaard R.H."/>
            <person name="Michaelsen T.Y."/>
            <person name="Andersen M.H."/>
            <person name="Karst S.M."/>
            <person name="Dueholm M.S."/>
            <person name="Nielsen P.H."/>
            <person name="Albertsen M."/>
        </authorList>
    </citation>
    <scope>NUCLEOTIDE SEQUENCE</scope>
    <source>
        <strain evidence="2">Bjer_18-Q3-R1-45_BAT3C.347</strain>
    </source>
</reference>
<feature type="transmembrane region" description="Helical" evidence="1">
    <location>
        <begin position="26"/>
        <end position="46"/>
    </location>
</feature>
<feature type="transmembrane region" description="Helical" evidence="1">
    <location>
        <begin position="52"/>
        <end position="69"/>
    </location>
</feature>
<dbReference type="AlphaFoldDB" id="A0A9D7E228"/>
<gene>
    <name evidence="2" type="ORF">IPH26_04805</name>
</gene>
<sequence length="124" mass="13974">MTMDAQDLMLEELKLMSEDYRYRDQLMVTEFGLSMTAIALAANAAFRTSSSAIQLLIFALTLVFAWLIANHMTRINVDRLSAGARRKKLLGDLHMHQPHMGFERKQARFTFPAPVSMVISPAAT</sequence>
<accession>A0A9D7E228</accession>